<evidence type="ECO:0000313" key="3">
    <source>
        <dbReference type="EMBL" id="QCI86627.1"/>
    </source>
</evidence>
<gene>
    <name evidence="3" type="ORF">FA707_06425</name>
</gene>
<dbReference type="GO" id="GO:0016887">
    <property type="term" value="F:ATP hydrolysis activity"/>
    <property type="evidence" value="ECO:0007669"/>
    <property type="project" value="InterPro"/>
</dbReference>
<evidence type="ECO:0000313" key="4">
    <source>
        <dbReference type="Proteomes" id="UP000298615"/>
    </source>
</evidence>
<dbReference type="KEGG" id="vao:FA707_06425"/>
<accession>A0A4D7CWE3</accession>
<dbReference type="InterPro" id="IPR014592">
    <property type="entry name" value="P-loop_UCP034888"/>
</dbReference>
<dbReference type="GO" id="GO:0005524">
    <property type="term" value="F:ATP binding"/>
    <property type="evidence" value="ECO:0007669"/>
    <property type="project" value="InterPro"/>
</dbReference>
<organism evidence="3 4">
    <name type="scientific">Vagococcus zengguangii</name>
    <dbReference type="NCBI Taxonomy" id="2571750"/>
    <lineage>
        <taxon>Bacteria</taxon>
        <taxon>Bacillati</taxon>
        <taxon>Bacillota</taxon>
        <taxon>Bacilli</taxon>
        <taxon>Lactobacillales</taxon>
        <taxon>Enterococcaceae</taxon>
        <taxon>Vagococcus</taxon>
    </lineage>
</organism>
<dbReference type="PANTHER" id="PTHR43581:SF2">
    <property type="entry name" value="EXCINUCLEASE ATPASE SUBUNIT"/>
    <property type="match status" value="1"/>
</dbReference>
<proteinExistence type="predicted"/>
<dbReference type="PANTHER" id="PTHR43581">
    <property type="entry name" value="ATP/GTP PHOSPHATASE"/>
    <property type="match status" value="1"/>
</dbReference>
<dbReference type="AlphaFoldDB" id="A0A4D7CWE3"/>
<evidence type="ECO:0000259" key="1">
    <source>
        <dbReference type="Pfam" id="PF12476"/>
    </source>
</evidence>
<dbReference type="InterPro" id="IPR027417">
    <property type="entry name" value="P-loop_NTPase"/>
</dbReference>
<protein>
    <submittedName>
        <fullName evidence="3">DUF3696 domain-containing protein</fullName>
    </submittedName>
</protein>
<dbReference type="EMBL" id="CP039712">
    <property type="protein sequence ID" value="QCI86627.1"/>
    <property type="molecule type" value="Genomic_DNA"/>
</dbReference>
<dbReference type="Pfam" id="PF12476">
    <property type="entry name" value="DUF3696"/>
    <property type="match status" value="1"/>
</dbReference>
<dbReference type="Pfam" id="PF13304">
    <property type="entry name" value="AAA_21"/>
    <property type="match status" value="1"/>
</dbReference>
<name>A0A4D7CWE3_9ENTE</name>
<dbReference type="Proteomes" id="UP000298615">
    <property type="component" value="Chromosome"/>
</dbReference>
<sequence>MNQINMLRINGLKSYIEDTEIKLNNLNVFSGVNSVGKSTAIQSLLLLKLLFDNFRETSREVSETYLNSEKFGLELGTYEKIITGNNDHFEIGLNNLTFKIVKKEKDSLKVSTEIGIHNFDNQINIVDNRFYYLSAERIGPRNYQKIDSLGIENCGIRGENSFHILNKYADDIVDEGLLYDKTATRSEKTLKKQTETWLNSFFEGVEFSSTLDTALRLVKLEVKQKNHDMGYVSLNNVGFGLSYVLPIILTCLISEENSLIIVENPEAHLHPKGQSLLGQFLAQVSSSHRQVIIETHSEHVINGMRLYYLKKKMDEDSLVINFFSIEDGRTKVSRIPLNNRLELLEWPDDFFDQQENDLKNMRIIRRNYD</sequence>
<dbReference type="Gene3D" id="3.40.50.300">
    <property type="entry name" value="P-loop containing nucleotide triphosphate hydrolases"/>
    <property type="match status" value="1"/>
</dbReference>
<reference evidence="3 4" key="1">
    <citation type="submission" date="2019-04" db="EMBL/GenBank/DDBJ databases">
        <title>Vagococcus sp. nov., isolated from faeces of yaks (Bos grunniens).</title>
        <authorList>
            <person name="Ge Y."/>
        </authorList>
    </citation>
    <scope>NUCLEOTIDE SEQUENCE [LARGE SCALE GENOMIC DNA]</scope>
    <source>
        <strain evidence="3 4">MN-17</strain>
    </source>
</reference>
<dbReference type="InterPro" id="IPR003959">
    <property type="entry name" value="ATPase_AAA_core"/>
</dbReference>
<feature type="domain" description="DUF3696" evidence="1">
    <location>
        <begin position="315"/>
        <end position="359"/>
    </location>
</feature>
<dbReference type="InterPro" id="IPR051396">
    <property type="entry name" value="Bact_Antivir_Def_Nuclease"/>
</dbReference>
<evidence type="ECO:0000259" key="2">
    <source>
        <dbReference type="Pfam" id="PF13304"/>
    </source>
</evidence>
<dbReference type="PIRSF" id="PIRSF034888">
    <property type="entry name" value="P-loop_UCP034888"/>
    <property type="match status" value="1"/>
</dbReference>
<dbReference type="RefSeq" id="WP_136953458.1">
    <property type="nucleotide sequence ID" value="NZ_CP039712.1"/>
</dbReference>
<dbReference type="InterPro" id="IPR022532">
    <property type="entry name" value="DUF3696"/>
</dbReference>
<feature type="domain" description="ATPase AAA-type core" evidence="2">
    <location>
        <begin position="26"/>
        <end position="301"/>
    </location>
</feature>
<keyword evidence="4" id="KW-1185">Reference proteome</keyword>
<dbReference type="SUPFAM" id="SSF52540">
    <property type="entry name" value="P-loop containing nucleoside triphosphate hydrolases"/>
    <property type="match status" value="1"/>
</dbReference>